<dbReference type="InterPro" id="IPR006311">
    <property type="entry name" value="TAT_signal"/>
</dbReference>
<evidence type="ECO:0000256" key="1">
    <source>
        <dbReference type="SAM" id="MobiDB-lite"/>
    </source>
</evidence>
<gene>
    <name evidence="2" type="ORF">DY245_31380</name>
</gene>
<evidence type="ECO:0000313" key="3">
    <source>
        <dbReference type="Proteomes" id="UP000262477"/>
    </source>
</evidence>
<dbReference type="AlphaFoldDB" id="A0A371PW16"/>
<sequence>MNEAQPQNHDHNEAGPSRRSVLWTAGAAGAGLGLGGLTAGQAAAAAPGA</sequence>
<reference evidence="2 3" key="1">
    <citation type="submission" date="2018-08" db="EMBL/GenBank/DDBJ databases">
        <title>Streptomyces NEAU-D10 sp. nov., a novel Actinomycete isolated from soil.</title>
        <authorList>
            <person name="Jin L."/>
        </authorList>
    </citation>
    <scope>NUCLEOTIDE SEQUENCE [LARGE SCALE GENOMIC DNA]</scope>
    <source>
        <strain evidence="2 3">NEAU-D10</strain>
    </source>
</reference>
<feature type="region of interest" description="Disordered" evidence="1">
    <location>
        <begin position="1"/>
        <end position="22"/>
    </location>
</feature>
<dbReference type="EMBL" id="QUAC01000242">
    <property type="protein sequence ID" value="REK86660.1"/>
    <property type="molecule type" value="Genomic_DNA"/>
</dbReference>
<protein>
    <submittedName>
        <fullName evidence="2">Gfo/Idh/MocA family oxidoreductase</fullName>
    </submittedName>
</protein>
<name>A0A371PW16_STRIH</name>
<proteinExistence type="predicted"/>
<comment type="caution">
    <text evidence="2">The sequence shown here is derived from an EMBL/GenBank/DDBJ whole genome shotgun (WGS) entry which is preliminary data.</text>
</comment>
<dbReference type="PROSITE" id="PS51318">
    <property type="entry name" value="TAT"/>
    <property type="match status" value="1"/>
</dbReference>
<feature type="non-terminal residue" evidence="2">
    <location>
        <position position="49"/>
    </location>
</feature>
<dbReference type="Proteomes" id="UP000262477">
    <property type="component" value="Unassembled WGS sequence"/>
</dbReference>
<keyword evidence="3" id="KW-1185">Reference proteome</keyword>
<accession>A0A371PW16</accession>
<organism evidence="2 3">
    <name type="scientific">Streptomyces inhibens</name>
    <dbReference type="NCBI Taxonomy" id="2293571"/>
    <lineage>
        <taxon>Bacteria</taxon>
        <taxon>Bacillati</taxon>
        <taxon>Actinomycetota</taxon>
        <taxon>Actinomycetes</taxon>
        <taxon>Kitasatosporales</taxon>
        <taxon>Streptomycetaceae</taxon>
        <taxon>Streptomyces</taxon>
    </lineage>
</organism>
<evidence type="ECO:0000313" key="2">
    <source>
        <dbReference type="EMBL" id="REK86660.1"/>
    </source>
</evidence>